<feature type="domain" description="Response regulatory" evidence="11">
    <location>
        <begin position="960"/>
        <end position="1083"/>
    </location>
</feature>
<dbReference type="SUPFAM" id="SSF55874">
    <property type="entry name" value="ATPase domain of HSP90 chaperone/DNA topoisomerase II/histidine kinase"/>
    <property type="match status" value="2"/>
</dbReference>
<feature type="domain" description="Histidine kinase" evidence="10">
    <location>
        <begin position="676"/>
        <end position="905"/>
    </location>
</feature>
<dbReference type="PROSITE" id="PS50110">
    <property type="entry name" value="RESPONSE_REGULATORY"/>
    <property type="match status" value="1"/>
</dbReference>
<sequence>MEQNKAGVRAIVGIYDGLFSYEVKASLLDRFMSVQLDDILITKELSLRSPRQPNLQAENQAMRSLAQQLAHEPKTMLQSLVEMAIELCDAGTAGVSLVETQPEGKEVFRWVAMAGTLASQVGGYTPRHFSPCGVCLEQGRPVLFSHPERYFTYFQEANIPLVEGLVLPLIAEGQALGTIWIITHDESRQFDSEDVRLMSGLADFTAVALLQYQQHTQVLLANKARLAAEASERKLAEARSQALIANLPGGAAFVVDRELRYLLAAGEALAIANFKPEDFIGHTIFEVLSSELTASYEPMYRKALAGEPFEHEHQAHDRWYISRGTPLYNNNGQVYAVLVVSYDITERKQAEEQLRRASEVDTFRVKLSDALRSLADPIDIEETVTRTAMTHFKADRCYYCKIEDGKAIIGRDAFREGLPTVAGVYPLSNFVILQRIIETGHPFVVQNVYTTDKVDEDLRQLCIQLQVISYLDVPVIKNGEAVGVLCLVQSTPRNWTDLEVELAIETADRTWAAVERANAETALRKSEEKYRSLFENINDGFCIMKMLYDDHQNPVDCLILETSPSFVTHNKLIHAEDKTAKEVDPHLEAEWLENHNQVVVTGQPTQFEIYNAQLDIWFNVKAFPHGLPDDDQFAVVFSNINDRKQAEANQIRLIQEQQRAESLAELNRTKTVFFNNVSHEFRTPLTLLLGPLEDAITQLESQEKPETVKEHLQLAHRNALRLLKLVNTLLDFSRVEAQRMEGNYKPTDLAVYTADLASVFRSTLESAGLQFIVNCQSLSEPIWVDREMWEKIVLNLLSNAFKFTFAGKIRVSLRGEEDKTNSSIETPKFAVLEVQDTGIGICPEELPHIFERFYQSKSNQGRSYEGSGIGLSLVEELVKLHGGTVEVRSQLGQGTTFTVTLPTGTEHLPINERAHLVDQFQDKSFIATAEANAFVEEAQSWLPERNLTLEEASNSEAKAKILIVEDNGDMRDYLKKLLDPYYEVETVNDGLEALTLIRNVSDHNNNGGMYDLVLTDIMMPRLDGFELLRSLRNKPETQKIPIIMISARTGEESQVEGLEAGADDYLGKPFSARQLLTRVESHLKLTRMRKVQALNETLEAQVKTRTAQLEAINEELEAFSYSVSHDLQTPLRYISSFVERLHRKLEGNADASTLRYLSIIDQAASQAHQMIDDLLEFSRSSKTELVLTQVSMTQLVQEVRSQLKPEIGHRLIEWHIEPLPEVQGDPKMLQLVWQNLMSNAVKYTCNCAKAMITIRSNTDDSEIVFCVEDNGAGFDMTYHDRLFSLFQRLHSQEQFAGTGVGLANVRRIIHRHGGRVWAEGAVHQGAKFYFSLPNRRKQDEKASNFTVRR</sequence>
<evidence type="ECO:0000313" key="13">
    <source>
        <dbReference type="EMBL" id="ACB50536.1"/>
    </source>
</evidence>
<dbReference type="PROSITE" id="PS50109">
    <property type="entry name" value="HIS_KIN"/>
    <property type="match status" value="2"/>
</dbReference>
<dbReference type="InterPro" id="IPR036097">
    <property type="entry name" value="HisK_dim/P_sf"/>
</dbReference>
<keyword evidence="6" id="KW-0418">Kinase</keyword>
<dbReference type="Pfam" id="PF00512">
    <property type="entry name" value="HisKA"/>
    <property type="match status" value="2"/>
</dbReference>
<dbReference type="InterPro" id="IPR001789">
    <property type="entry name" value="Sig_transdc_resp-reg_receiver"/>
</dbReference>
<dbReference type="InterPro" id="IPR036890">
    <property type="entry name" value="HATPase_C_sf"/>
</dbReference>
<dbReference type="FunFam" id="1.10.287.130:FF:000045">
    <property type="entry name" value="Two-component system sensor histidine kinase/response regulator"/>
    <property type="match status" value="1"/>
</dbReference>
<evidence type="ECO:0000256" key="5">
    <source>
        <dbReference type="ARBA" id="ARBA00022741"/>
    </source>
</evidence>
<dbReference type="CDD" id="cd00130">
    <property type="entry name" value="PAS"/>
    <property type="match status" value="1"/>
</dbReference>
<dbReference type="InterPro" id="IPR013656">
    <property type="entry name" value="PAS_4"/>
</dbReference>
<evidence type="ECO:0000256" key="4">
    <source>
        <dbReference type="ARBA" id="ARBA00022679"/>
    </source>
</evidence>
<dbReference type="SMART" id="SM00388">
    <property type="entry name" value="HisKA"/>
    <property type="match status" value="2"/>
</dbReference>
<keyword evidence="7" id="KW-0067">ATP-binding</keyword>
<dbReference type="SUPFAM" id="SSF55785">
    <property type="entry name" value="PYP-like sensor domain (PAS domain)"/>
    <property type="match status" value="2"/>
</dbReference>
<dbReference type="Gene3D" id="1.10.287.130">
    <property type="match status" value="2"/>
</dbReference>
<dbReference type="SMART" id="SM00387">
    <property type="entry name" value="HATPase_c"/>
    <property type="match status" value="2"/>
</dbReference>
<evidence type="ECO:0000256" key="7">
    <source>
        <dbReference type="ARBA" id="ARBA00022840"/>
    </source>
</evidence>
<dbReference type="eggNOG" id="COG2203">
    <property type="taxonomic scope" value="Bacteria"/>
</dbReference>
<dbReference type="Pfam" id="PF13185">
    <property type="entry name" value="GAF_2"/>
    <property type="match status" value="1"/>
</dbReference>
<keyword evidence="5" id="KW-0547">Nucleotide-binding</keyword>
<comment type="catalytic activity">
    <reaction evidence="1">
        <text>ATP + protein L-histidine = ADP + protein N-phospho-L-histidine.</text>
        <dbReference type="EC" id="2.7.13.3"/>
    </reaction>
</comment>
<dbReference type="InterPro" id="IPR003018">
    <property type="entry name" value="GAF"/>
</dbReference>
<dbReference type="InterPro" id="IPR029016">
    <property type="entry name" value="GAF-like_dom_sf"/>
</dbReference>
<dbReference type="SMART" id="SM00065">
    <property type="entry name" value="GAF"/>
    <property type="match status" value="2"/>
</dbReference>
<dbReference type="InterPro" id="IPR003594">
    <property type="entry name" value="HATPase_dom"/>
</dbReference>
<dbReference type="CDD" id="cd16922">
    <property type="entry name" value="HATPase_EvgS-ArcB-TorS-like"/>
    <property type="match status" value="1"/>
</dbReference>
<dbReference type="GO" id="GO:0000155">
    <property type="term" value="F:phosphorelay sensor kinase activity"/>
    <property type="evidence" value="ECO:0007669"/>
    <property type="project" value="InterPro"/>
</dbReference>
<dbReference type="HOGENOM" id="CLU_242660_0_0_3"/>
<evidence type="ECO:0000256" key="1">
    <source>
        <dbReference type="ARBA" id="ARBA00000085"/>
    </source>
</evidence>
<dbReference type="PANTHER" id="PTHR43547:SF2">
    <property type="entry name" value="HYBRID SIGNAL TRANSDUCTION HISTIDINE KINASE C"/>
    <property type="match status" value="1"/>
</dbReference>
<dbReference type="eggNOG" id="COG4251">
    <property type="taxonomic scope" value="Bacteria"/>
</dbReference>
<feature type="domain" description="Histidine kinase" evidence="10">
    <location>
        <begin position="1122"/>
        <end position="1336"/>
    </location>
</feature>
<dbReference type="FunFam" id="3.30.565.10:FF:000006">
    <property type="entry name" value="Sensor histidine kinase WalK"/>
    <property type="match status" value="1"/>
</dbReference>
<dbReference type="InterPro" id="IPR000700">
    <property type="entry name" value="PAS-assoc_C"/>
</dbReference>
<dbReference type="eggNOG" id="COG0745">
    <property type="taxonomic scope" value="Bacteria"/>
</dbReference>
<evidence type="ECO:0000259" key="12">
    <source>
        <dbReference type="PROSITE" id="PS50113"/>
    </source>
</evidence>
<dbReference type="InterPro" id="IPR004358">
    <property type="entry name" value="Sig_transdc_His_kin-like_C"/>
</dbReference>
<feature type="modified residue" description="4-aspartylphosphate" evidence="9">
    <location>
        <position position="1016"/>
    </location>
</feature>
<dbReference type="InterPro" id="IPR035965">
    <property type="entry name" value="PAS-like_dom_sf"/>
</dbReference>
<protein>
    <recommendedName>
        <fullName evidence="2">histidine kinase</fullName>
        <ecNumber evidence="2">2.7.13.3</ecNumber>
    </recommendedName>
</protein>
<evidence type="ECO:0000256" key="9">
    <source>
        <dbReference type="PROSITE-ProRule" id="PRU00169"/>
    </source>
</evidence>
<reference evidence="13 14" key="1">
    <citation type="journal article" date="2008" name="Proc. Natl. Acad. Sci. U.S.A.">
        <title>The genome of Cyanothece 51142, a unicellular diazotrophic cyanobacterium important in the marine nitrogen cycle.</title>
        <authorList>
            <person name="Welsh E.A."/>
            <person name="Liberton M."/>
            <person name="Stoeckel J."/>
            <person name="Loh T."/>
            <person name="Elvitigala T."/>
            <person name="Wang C."/>
            <person name="Wollam A."/>
            <person name="Fulton R.S."/>
            <person name="Clifton S.W."/>
            <person name="Jacobs J.M."/>
            <person name="Aurora R."/>
            <person name="Ghosh B.K."/>
            <person name="Sherman L.A."/>
            <person name="Smith R.D."/>
            <person name="Wilson R.K."/>
            <person name="Pakrasi H.B."/>
        </authorList>
    </citation>
    <scope>NUCLEOTIDE SEQUENCE [LARGE SCALE GENOMIC DNA]</scope>
    <source>
        <strain evidence="14">ATCC 51142 / BH68</strain>
    </source>
</reference>
<dbReference type="CDD" id="cd17574">
    <property type="entry name" value="REC_OmpR"/>
    <property type="match status" value="1"/>
</dbReference>
<accession>B1WUT5</accession>
<evidence type="ECO:0000259" key="11">
    <source>
        <dbReference type="PROSITE" id="PS50110"/>
    </source>
</evidence>
<dbReference type="InterPro" id="IPR011006">
    <property type="entry name" value="CheY-like_superfamily"/>
</dbReference>
<keyword evidence="14" id="KW-1185">Reference proteome</keyword>
<feature type="domain" description="PAC" evidence="12">
    <location>
        <begin position="304"/>
        <end position="356"/>
    </location>
</feature>
<keyword evidence="3 9" id="KW-0597">Phosphoprotein</keyword>
<evidence type="ECO:0000259" key="10">
    <source>
        <dbReference type="PROSITE" id="PS50109"/>
    </source>
</evidence>
<organism evidence="13 14">
    <name type="scientific">Crocosphaera subtropica (strain ATCC 51142 / BH68)</name>
    <name type="common">Cyanothece sp. (strain ATCC 51142)</name>
    <dbReference type="NCBI Taxonomy" id="43989"/>
    <lineage>
        <taxon>Bacteria</taxon>
        <taxon>Bacillati</taxon>
        <taxon>Cyanobacteriota</taxon>
        <taxon>Cyanophyceae</taxon>
        <taxon>Oscillatoriophycideae</taxon>
        <taxon>Chroococcales</taxon>
        <taxon>Aphanothecaceae</taxon>
        <taxon>Crocosphaera</taxon>
        <taxon>Crocosphaera subtropica</taxon>
    </lineage>
</organism>
<evidence type="ECO:0000256" key="8">
    <source>
        <dbReference type="ARBA" id="ARBA00023012"/>
    </source>
</evidence>
<dbReference type="Pfam" id="PF02518">
    <property type="entry name" value="HATPase_c"/>
    <property type="match status" value="2"/>
</dbReference>
<dbReference type="PROSITE" id="PS50113">
    <property type="entry name" value="PAC"/>
    <property type="match status" value="1"/>
</dbReference>
<dbReference type="Proteomes" id="UP000001203">
    <property type="component" value="Chromosome circular"/>
</dbReference>
<dbReference type="InterPro" id="IPR000014">
    <property type="entry name" value="PAS"/>
</dbReference>
<dbReference type="GO" id="GO:0005524">
    <property type="term" value="F:ATP binding"/>
    <property type="evidence" value="ECO:0007669"/>
    <property type="project" value="UniProtKB-KW"/>
</dbReference>
<dbReference type="FunFam" id="3.30.565.10:FF:000037">
    <property type="entry name" value="Hybrid sensor histidine kinase/response regulator"/>
    <property type="match status" value="1"/>
</dbReference>
<dbReference type="Pfam" id="PF01590">
    <property type="entry name" value="GAF"/>
    <property type="match status" value="1"/>
</dbReference>
<dbReference type="Gene3D" id="3.30.450.40">
    <property type="match status" value="2"/>
</dbReference>
<dbReference type="STRING" id="43989.cce_1186"/>
<proteinExistence type="predicted"/>
<dbReference type="OrthoDB" id="9813151at2"/>
<gene>
    <name evidence="13" type="ordered locus">cce_1186</name>
</gene>
<dbReference type="EMBL" id="CP000806">
    <property type="protein sequence ID" value="ACB50536.1"/>
    <property type="molecule type" value="Genomic_DNA"/>
</dbReference>
<dbReference type="SUPFAM" id="SSF52172">
    <property type="entry name" value="CheY-like"/>
    <property type="match status" value="1"/>
</dbReference>
<dbReference type="Pfam" id="PF00072">
    <property type="entry name" value="Response_reg"/>
    <property type="match status" value="1"/>
</dbReference>
<keyword evidence="8" id="KW-0902">Two-component regulatory system</keyword>
<dbReference type="PANTHER" id="PTHR43547">
    <property type="entry name" value="TWO-COMPONENT HISTIDINE KINASE"/>
    <property type="match status" value="1"/>
</dbReference>
<keyword evidence="4" id="KW-0808">Transferase</keyword>
<dbReference type="RefSeq" id="WP_009544016.1">
    <property type="nucleotide sequence ID" value="NC_010546.1"/>
</dbReference>
<evidence type="ECO:0000256" key="2">
    <source>
        <dbReference type="ARBA" id="ARBA00012438"/>
    </source>
</evidence>
<dbReference type="EC" id="2.7.13.3" evidence="2"/>
<dbReference type="Gene3D" id="3.30.450.20">
    <property type="entry name" value="PAS domain"/>
    <property type="match status" value="2"/>
</dbReference>
<dbReference type="SUPFAM" id="SSF47384">
    <property type="entry name" value="Homodimeric domain of signal transducing histidine kinase"/>
    <property type="match status" value="1"/>
</dbReference>
<dbReference type="InterPro" id="IPR003661">
    <property type="entry name" value="HisK_dim/P_dom"/>
</dbReference>
<dbReference type="Gene3D" id="3.30.565.10">
    <property type="entry name" value="Histidine kinase-like ATPase, C-terminal domain"/>
    <property type="match status" value="2"/>
</dbReference>
<dbReference type="KEGG" id="cyt:cce_1186"/>
<dbReference type="PRINTS" id="PR00344">
    <property type="entry name" value="BCTRLSENSOR"/>
</dbReference>
<dbReference type="Gene3D" id="3.40.50.2300">
    <property type="match status" value="1"/>
</dbReference>
<dbReference type="SUPFAM" id="SSF55781">
    <property type="entry name" value="GAF domain-like"/>
    <property type="match status" value="2"/>
</dbReference>
<dbReference type="CDD" id="cd00082">
    <property type="entry name" value="HisKA"/>
    <property type="match status" value="2"/>
</dbReference>
<name>B1WUT5_CROS5</name>
<dbReference type="SMART" id="SM00448">
    <property type="entry name" value="REC"/>
    <property type="match status" value="1"/>
</dbReference>
<evidence type="ECO:0000313" key="14">
    <source>
        <dbReference type="Proteomes" id="UP000001203"/>
    </source>
</evidence>
<dbReference type="eggNOG" id="COG2205">
    <property type="taxonomic scope" value="Bacteria"/>
</dbReference>
<dbReference type="Pfam" id="PF08448">
    <property type="entry name" value="PAS_4"/>
    <property type="match status" value="1"/>
</dbReference>
<evidence type="ECO:0000256" key="6">
    <source>
        <dbReference type="ARBA" id="ARBA00022777"/>
    </source>
</evidence>
<dbReference type="InterPro" id="IPR005467">
    <property type="entry name" value="His_kinase_dom"/>
</dbReference>
<dbReference type="NCBIfam" id="TIGR00229">
    <property type="entry name" value="sensory_box"/>
    <property type="match status" value="1"/>
</dbReference>
<evidence type="ECO:0000256" key="3">
    <source>
        <dbReference type="ARBA" id="ARBA00022553"/>
    </source>
</evidence>